<dbReference type="eggNOG" id="ENOG502QQ71">
    <property type="taxonomic scope" value="Eukaryota"/>
</dbReference>
<comment type="caution">
    <text evidence="16">The sequence shown here is derived from an EMBL/GenBank/DDBJ whole genome shotgun (WGS) entry which is preliminary data.</text>
</comment>
<comment type="catalytic activity">
    <reaction evidence="1">
        <text>Random endo-hydrolysis of N-acetyl-beta-D-glucosaminide (1-&gt;4)-beta-linkages in chitin and chitodextrins.</text>
        <dbReference type="EC" id="3.2.1.14"/>
    </reaction>
</comment>
<evidence type="ECO:0000256" key="13">
    <source>
        <dbReference type="SAM" id="MobiDB-lite"/>
    </source>
</evidence>
<evidence type="ECO:0000256" key="11">
    <source>
        <dbReference type="ARBA" id="ARBA00023316"/>
    </source>
</evidence>
<dbReference type="InterPro" id="IPR000757">
    <property type="entry name" value="Beta-glucanase-like"/>
</dbReference>
<dbReference type="OMA" id="EGNYPQT"/>
<evidence type="ECO:0000256" key="6">
    <source>
        <dbReference type="ARBA" id="ARBA00022729"/>
    </source>
</evidence>
<dbReference type="PANTHER" id="PTHR10963">
    <property type="entry name" value="GLYCOSYL HYDROLASE-RELATED"/>
    <property type="match status" value="1"/>
</dbReference>
<accession>T0LKM6</accession>
<feature type="region of interest" description="Disordered" evidence="13">
    <location>
        <begin position="330"/>
        <end position="355"/>
    </location>
</feature>
<keyword evidence="9" id="KW-0325">Glycoprotein</keyword>
<dbReference type="GO" id="GO:0008843">
    <property type="term" value="F:endochitinase activity"/>
    <property type="evidence" value="ECO:0007669"/>
    <property type="project" value="UniProtKB-EC"/>
</dbReference>
<feature type="region of interest" description="Disordered" evidence="13">
    <location>
        <begin position="270"/>
        <end position="304"/>
    </location>
</feature>
<dbReference type="Proteomes" id="UP000015530">
    <property type="component" value="Unassembled WGS sequence"/>
</dbReference>
<dbReference type="PROSITE" id="PS51762">
    <property type="entry name" value="GH16_2"/>
    <property type="match status" value="1"/>
</dbReference>
<dbReference type="GO" id="GO:0016020">
    <property type="term" value="C:membrane"/>
    <property type="evidence" value="ECO:0007669"/>
    <property type="project" value="UniProtKB-SubCell"/>
</dbReference>
<dbReference type="Gene3D" id="2.60.120.200">
    <property type="match status" value="1"/>
</dbReference>
<dbReference type="Pfam" id="PF00722">
    <property type="entry name" value="Glyco_hydro_16"/>
    <property type="match status" value="1"/>
</dbReference>
<dbReference type="InterPro" id="IPR050546">
    <property type="entry name" value="Glycosyl_Hydrlase_16"/>
</dbReference>
<dbReference type="EC" id="3.2.1.14" evidence="3"/>
<evidence type="ECO:0000256" key="8">
    <source>
        <dbReference type="ARBA" id="ARBA00023136"/>
    </source>
</evidence>
<protein>
    <recommendedName>
        <fullName evidence="3">chitinase</fullName>
        <ecNumber evidence="3">3.2.1.14</ecNumber>
    </recommendedName>
</protein>
<dbReference type="SUPFAM" id="SSF49899">
    <property type="entry name" value="Concanavalin A-like lectins/glucanases"/>
    <property type="match status" value="1"/>
</dbReference>
<proteinExistence type="inferred from homology"/>
<keyword evidence="4" id="KW-0328">Glycosyltransferase</keyword>
<evidence type="ECO:0000259" key="15">
    <source>
        <dbReference type="PROSITE" id="PS51762"/>
    </source>
</evidence>
<dbReference type="InterPro" id="IPR013320">
    <property type="entry name" value="ConA-like_dom_sf"/>
</dbReference>
<evidence type="ECO:0000256" key="9">
    <source>
        <dbReference type="ARBA" id="ARBA00023180"/>
    </source>
</evidence>
<dbReference type="EMBL" id="AMYD01002539">
    <property type="protein sequence ID" value="EQB48775.1"/>
    <property type="molecule type" value="Genomic_DNA"/>
</dbReference>
<evidence type="ECO:0000256" key="5">
    <source>
        <dbReference type="ARBA" id="ARBA00022679"/>
    </source>
</evidence>
<keyword evidence="7 16" id="KW-0378">Hydrolase</keyword>
<dbReference type="PANTHER" id="PTHR10963:SF27">
    <property type="entry name" value="GLYCOSIDASE-RELATED"/>
    <property type="match status" value="1"/>
</dbReference>
<evidence type="ECO:0000313" key="16">
    <source>
        <dbReference type="EMBL" id="EQB48775.1"/>
    </source>
</evidence>
<dbReference type="GO" id="GO:0031505">
    <property type="term" value="P:fungal-type cell wall organization"/>
    <property type="evidence" value="ECO:0007669"/>
    <property type="project" value="TreeGrafter"/>
</dbReference>
<dbReference type="HOGENOM" id="CLU_027506_3_1_1"/>
<sequence>MMRYAALSLALGLASAQTFSVCNPVKGETCPANPAFGGEGNYNFRDAKSIDDLESFFIVDGGVKYNPKVMSFSDDTGGQMTIFEEANAPTLTSKNYLFFGKVEVELQAAPGRGIVTSIVLQSDALDEIDWEFVGADQNHVQTNFYALGINDYTRAKYYEVDFNPMTTFHTYTMEWTRDSLIFSIDGKEYRTATPAEGNYPQTPMQLKLGTWVGGKGPNQGTIDWAGGMAEWDKAPFAAYYRSVKIWDYAGGDKAGATSYEYKPGSDGSWQSIQINGAGSNSDGAGNNYQQDHQPQQRATGEQSATSLITATSSLVVPSVAPGPIVANSTGLAGTGMTTRSGPSATSTPQPVPGSASSVQGGILAACVAAFVEALVCSGLY</sequence>
<organism evidence="16 17">
    <name type="scientific">Colletotrichum gloeosporioides (strain Cg-14)</name>
    <name type="common">Anthracnose fungus</name>
    <name type="synonym">Glomerella cingulata</name>
    <dbReference type="NCBI Taxonomy" id="1237896"/>
    <lineage>
        <taxon>Eukaryota</taxon>
        <taxon>Fungi</taxon>
        <taxon>Dikarya</taxon>
        <taxon>Ascomycota</taxon>
        <taxon>Pezizomycotina</taxon>
        <taxon>Sordariomycetes</taxon>
        <taxon>Hypocreomycetidae</taxon>
        <taxon>Glomerellales</taxon>
        <taxon>Glomerellaceae</taxon>
        <taxon>Colletotrichum</taxon>
        <taxon>Colletotrichum gloeosporioides species complex</taxon>
    </lineage>
</organism>
<dbReference type="STRING" id="1237896.T0LKM6"/>
<evidence type="ECO:0000313" key="17">
    <source>
        <dbReference type="Proteomes" id="UP000015530"/>
    </source>
</evidence>
<name>T0LKM6_COLGC</name>
<keyword evidence="8" id="KW-0472">Membrane</keyword>
<comment type="similarity">
    <text evidence="12">Belongs to the glycosyl hydrolase 16 family. CRH1 subfamily.</text>
</comment>
<feature type="compositionally biased region" description="Polar residues" evidence="13">
    <location>
        <begin position="288"/>
        <end position="302"/>
    </location>
</feature>
<keyword evidence="10" id="KW-0326">Glycosidase</keyword>
<evidence type="ECO:0000256" key="10">
    <source>
        <dbReference type="ARBA" id="ARBA00023295"/>
    </source>
</evidence>
<comment type="subcellular location">
    <subcellularLocation>
        <location evidence="2">Membrane</location>
    </subcellularLocation>
</comment>
<evidence type="ECO:0000256" key="12">
    <source>
        <dbReference type="ARBA" id="ARBA00038074"/>
    </source>
</evidence>
<feature type="signal peptide" evidence="14">
    <location>
        <begin position="1"/>
        <end position="16"/>
    </location>
</feature>
<keyword evidence="5" id="KW-0808">Transferase</keyword>
<feature type="domain" description="GH16" evidence="15">
    <location>
        <begin position="23"/>
        <end position="233"/>
    </location>
</feature>
<evidence type="ECO:0000256" key="2">
    <source>
        <dbReference type="ARBA" id="ARBA00004370"/>
    </source>
</evidence>
<gene>
    <name evidence="16" type="ORF">CGLO_11966</name>
</gene>
<reference evidence="17" key="1">
    <citation type="journal article" date="2013" name="Mol. Plant Microbe Interact.">
        <title>Global aspects of pacC regulation of pathogenicity genes in Colletotrichum gloeosporioides as revealed by transcriptome analysis.</title>
        <authorList>
            <person name="Alkan N."/>
            <person name="Meng X."/>
            <person name="Friedlander G."/>
            <person name="Reuveni E."/>
            <person name="Sukno S."/>
            <person name="Sherman A."/>
            <person name="Thon M."/>
            <person name="Fluhr R."/>
            <person name="Prusky D."/>
        </authorList>
    </citation>
    <scope>NUCLEOTIDE SEQUENCE [LARGE SCALE GENOMIC DNA]</scope>
    <source>
        <strain evidence="17">Cg-14</strain>
    </source>
</reference>
<dbReference type="GO" id="GO:0009277">
    <property type="term" value="C:fungal-type cell wall"/>
    <property type="evidence" value="ECO:0007669"/>
    <property type="project" value="TreeGrafter"/>
</dbReference>
<feature type="chain" id="PRO_5004580119" description="chitinase" evidence="14">
    <location>
        <begin position="17"/>
        <end position="380"/>
    </location>
</feature>
<keyword evidence="11" id="KW-0961">Cell wall biogenesis/degradation</keyword>
<evidence type="ECO:0000256" key="7">
    <source>
        <dbReference type="ARBA" id="ARBA00022801"/>
    </source>
</evidence>
<dbReference type="GO" id="GO:0005975">
    <property type="term" value="P:carbohydrate metabolic process"/>
    <property type="evidence" value="ECO:0007669"/>
    <property type="project" value="InterPro"/>
</dbReference>
<dbReference type="OrthoDB" id="4781at2759"/>
<evidence type="ECO:0000256" key="4">
    <source>
        <dbReference type="ARBA" id="ARBA00022676"/>
    </source>
</evidence>
<feature type="compositionally biased region" description="Low complexity" evidence="13">
    <location>
        <begin position="275"/>
        <end position="287"/>
    </location>
</feature>
<keyword evidence="6 14" id="KW-0732">Signal</keyword>
<evidence type="ECO:0000256" key="1">
    <source>
        <dbReference type="ARBA" id="ARBA00000822"/>
    </source>
</evidence>
<dbReference type="AlphaFoldDB" id="T0LKM6"/>
<dbReference type="GO" id="GO:0016757">
    <property type="term" value="F:glycosyltransferase activity"/>
    <property type="evidence" value="ECO:0007669"/>
    <property type="project" value="UniProtKB-KW"/>
</dbReference>
<evidence type="ECO:0000256" key="3">
    <source>
        <dbReference type="ARBA" id="ARBA00012729"/>
    </source>
</evidence>
<evidence type="ECO:0000256" key="14">
    <source>
        <dbReference type="SAM" id="SignalP"/>
    </source>
</evidence>